<dbReference type="RefSeq" id="WP_145851599.1">
    <property type="nucleotide sequence ID" value="NZ_RPFW01000001.1"/>
</dbReference>
<dbReference type="Proteomes" id="UP000460272">
    <property type="component" value="Unassembled WGS sequence"/>
</dbReference>
<accession>A0A6P2CB79</accession>
<keyword evidence="2" id="KW-1185">Reference proteome</keyword>
<name>A0A6P2CB79_9ACTN</name>
<proteinExistence type="predicted"/>
<sequence>MPIDSFAPEEEAAYKGLLEDLLRLHSAARGGTAGEMPIVARRSWHFSDDGPVTLVCPQLPKREASPFADPGNPNYTHLAGFGDLDAMVELHGHVRADNPSMDVFFKAAPEVKADDLSGHVVIIGGIAWNDVTRRLIDLSQLPVRQEEYSALPTGEIFVTQVNDETRKYLPVLSSETGMLMEDVGLLVRMPNPLNSNRTLTMCNGIHSRGVLGSVRTLTDARLRESNEQYIARNFSNNQFGILMRVQVIAGETLTPDFNTAGTVLYQWPVKA</sequence>
<reference evidence="1 2" key="1">
    <citation type="submission" date="2018-11" db="EMBL/GenBank/DDBJ databases">
        <title>Trebonia kvetii gen.nov., sp.nov., a novel acidophilic actinobacterium, and proposal of the new actinobacterial family Treboniaceae fam. nov.</title>
        <authorList>
            <person name="Rapoport D."/>
            <person name="Sagova-Mareckova M."/>
            <person name="Sedlacek I."/>
            <person name="Provaznik J."/>
            <person name="Kralova S."/>
            <person name="Pavlinic D."/>
            <person name="Benes V."/>
            <person name="Kopecky J."/>
        </authorList>
    </citation>
    <scope>NUCLEOTIDE SEQUENCE [LARGE SCALE GENOMIC DNA]</scope>
    <source>
        <strain evidence="1 2">15Tr583</strain>
    </source>
</reference>
<evidence type="ECO:0000313" key="2">
    <source>
        <dbReference type="Proteomes" id="UP000460272"/>
    </source>
</evidence>
<protein>
    <submittedName>
        <fullName evidence="1">XRE family transcriptional regulator</fullName>
    </submittedName>
</protein>
<evidence type="ECO:0000313" key="1">
    <source>
        <dbReference type="EMBL" id="TVZ06843.1"/>
    </source>
</evidence>
<organism evidence="1 2">
    <name type="scientific">Trebonia kvetii</name>
    <dbReference type="NCBI Taxonomy" id="2480626"/>
    <lineage>
        <taxon>Bacteria</taxon>
        <taxon>Bacillati</taxon>
        <taxon>Actinomycetota</taxon>
        <taxon>Actinomycetes</taxon>
        <taxon>Streptosporangiales</taxon>
        <taxon>Treboniaceae</taxon>
        <taxon>Trebonia</taxon>
    </lineage>
</organism>
<dbReference type="AlphaFoldDB" id="A0A6P2CB79"/>
<dbReference type="OrthoDB" id="3658635at2"/>
<dbReference type="EMBL" id="RPFW01000001">
    <property type="protein sequence ID" value="TVZ06843.1"/>
    <property type="molecule type" value="Genomic_DNA"/>
</dbReference>
<comment type="caution">
    <text evidence="1">The sequence shown here is derived from an EMBL/GenBank/DDBJ whole genome shotgun (WGS) entry which is preliminary data.</text>
</comment>
<gene>
    <name evidence="1" type="ORF">EAS64_05710</name>
</gene>